<dbReference type="Gene3D" id="3.90.1100.10">
    <property type="match status" value="1"/>
</dbReference>
<reference evidence="1" key="1">
    <citation type="submission" date="2020-07" db="EMBL/GenBank/DDBJ databases">
        <authorList>
            <person name="Lin J."/>
        </authorList>
    </citation>
    <scope>NUCLEOTIDE SEQUENCE</scope>
</reference>
<proteinExistence type="predicted"/>
<dbReference type="SUPFAM" id="SSF64484">
    <property type="entry name" value="beta and beta-prime subunits of DNA dependent RNA-polymerase"/>
    <property type="match status" value="1"/>
</dbReference>
<gene>
    <name evidence="1" type="ORF">CB5_LOCUS4978</name>
</gene>
<dbReference type="AlphaFoldDB" id="A0A6V7NTB0"/>
<dbReference type="EMBL" id="LR862141">
    <property type="protein sequence ID" value="CAD1821767.1"/>
    <property type="molecule type" value="Genomic_DNA"/>
</dbReference>
<sequence>MNFIPEDNGKGKYSSSEPMSIDYPSSSVENLDMSVASLEKFCKDVARAFFKDWGFISHQINSYNGFRAHGLQDFFGSPGEITVEPGYDPSKIGEVYSHEKSEKAKSGKDQAVHKRMWTDEKEITIGRLPVMWALPGNAFPGVHGEIPVNCLFWERKYDNQDNFRNKRLDLAGELLARELRSHIRHAERQ</sequence>
<evidence type="ECO:0000313" key="1">
    <source>
        <dbReference type="EMBL" id="CAD1821767.1"/>
    </source>
</evidence>
<protein>
    <submittedName>
        <fullName evidence="1">Uncharacterized protein</fullName>
    </submittedName>
</protein>
<organism evidence="1">
    <name type="scientific">Ananas comosus var. bracteatus</name>
    <name type="common">red pineapple</name>
    <dbReference type="NCBI Taxonomy" id="296719"/>
    <lineage>
        <taxon>Eukaryota</taxon>
        <taxon>Viridiplantae</taxon>
        <taxon>Streptophyta</taxon>
        <taxon>Embryophyta</taxon>
        <taxon>Tracheophyta</taxon>
        <taxon>Spermatophyta</taxon>
        <taxon>Magnoliopsida</taxon>
        <taxon>Liliopsida</taxon>
        <taxon>Poales</taxon>
        <taxon>Bromeliaceae</taxon>
        <taxon>Bromelioideae</taxon>
        <taxon>Ananas</taxon>
    </lineage>
</organism>
<name>A0A6V7NTB0_ANACO</name>
<accession>A0A6V7NTB0</accession>